<dbReference type="Pfam" id="PF00618">
    <property type="entry name" value="RasGEF_N"/>
    <property type="match status" value="1"/>
</dbReference>
<comment type="caution">
    <text evidence="9">The sequence shown here is derived from an EMBL/GenBank/DDBJ whole genome shotgun (WGS) entry which is preliminary data.</text>
</comment>
<feature type="region of interest" description="Disordered" evidence="5">
    <location>
        <begin position="850"/>
        <end position="869"/>
    </location>
</feature>
<dbReference type="VEuPathDB" id="FungiDB:CH63R_12504"/>
<dbReference type="Gene3D" id="1.10.840.10">
    <property type="entry name" value="Ras guanine-nucleotide exchange factors catalytic domain"/>
    <property type="match status" value="1"/>
</dbReference>
<feature type="compositionally biased region" description="Gly residues" evidence="5">
    <location>
        <begin position="1244"/>
        <end position="1264"/>
    </location>
</feature>
<evidence type="ECO:0000259" key="6">
    <source>
        <dbReference type="PROSITE" id="PS50002"/>
    </source>
</evidence>
<keyword evidence="1 4" id="KW-0728">SH3 domain</keyword>
<feature type="compositionally biased region" description="Low complexity" evidence="5">
    <location>
        <begin position="359"/>
        <end position="397"/>
    </location>
</feature>
<feature type="compositionally biased region" description="Basic residues" evidence="5">
    <location>
        <begin position="666"/>
        <end position="675"/>
    </location>
</feature>
<feature type="region of interest" description="Disordered" evidence="5">
    <location>
        <begin position="301"/>
        <end position="421"/>
    </location>
</feature>
<keyword evidence="2 3" id="KW-0344">Guanine-nucleotide releasing factor</keyword>
<feature type="domain" description="SH3" evidence="6">
    <location>
        <begin position="88"/>
        <end position="154"/>
    </location>
</feature>
<feature type="compositionally biased region" description="Low complexity" evidence="5">
    <location>
        <begin position="610"/>
        <end position="629"/>
    </location>
</feature>
<dbReference type="InterPro" id="IPR008937">
    <property type="entry name" value="Ras-like_GEF"/>
</dbReference>
<feature type="compositionally biased region" description="Low complexity" evidence="5">
    <location>
        <begin position="316"/>
        <end position="325"/>
    </location>
</feature>
<evidence type="ECO:0000256" key="3">
    <source>
        <dbReference type="PROSITE-ProRule" id="PRU00168"/>
    </source>
</evidence>
<feature type="compositionally biased region" description="Low complexity" evidence="5">
    <location>
        <begin position="787"/>
        <end position="798"/>
    </location>
</feature>
<feature type="compositionally biased region" description="Low complexity" evidence="5">
    <location>
        <begin position="853"/>
        <end position="866"/>
    </location>
</feature>
<evidence type="ECO:0000259" key="8">
    <source>
        <dbReference type="PROSITE" id="PS50212"/>
    </source>
</evidence>
<dbReference type="InterPro" id="IPR001895">
    <property type="entry name" value="RASGEF_cat_dom"/>
</dbReference>
<dbReference type="InterPro" id="IPR000651">
    <property type="entry name" value="Ras-like_Gua-exchang_fac_N"/>
</dbReference>
<evidence type="ECO:0000256" key="5">
    <source>
        <dbReference type="SAM" id="MobiDB-lite"/>
    </source>
</evidence>
<dbReference type="RefSeq" id="XP_018151895.1">
    <property type="nucleotide sequence ID" value="XM_018307478.1"/>
</dbReference>
<name>A0A1B7XUD5_COLHI</name>
<dbReference type="InterPro" id="IPR023578">
    <property type="entry name" value="Ras_GEF_dom_sf"/>
</dbReference>
<dbReference type="Pfam" id="PF00617">
    <property type="entry name" value="RasGEF"/>
    <property type="match status" value="1"/>
</dbReference>
<dbReference type="SMART" id="SM00326">
    <property type="entry name" value="SH3"/>
    <property type="match status" value="1"/>
</dbReference>
<proteinExistence type="predicted"/>
<dbReference type="SMART" id="SM00229">
    <property type="entry name" value="RasGEFN"/>
    <property type="match status" value="1"/>
</dbReference>
<evidence type="ECO:0000256" key="1">
    <source>
        <dbReference type="ARBA" id="ARBA00022443"/>
    </source>
</evidence>
<dbReference type="GeneID" id="28871585"/>
<feature type="compositionally biased region" description="Polar residues" evidence="5">
    <location>
        <begin position="335"/>
        <end position="351"/>
    </location>
</feature>
<evidence type="ECO:0000313" key="10">
    <source>
        <dbReference type="Proteomes" id="UP000092177"/>
    </source>
</evidence>
<dbReference type="OrthoDB" id="546434at2759"/>
<keyword evidence="10" id="KW-1185">Reference proteome</keyword>
<dbReference type="PANTHER" id="PTHR23113">
    <property type="entry name" value="GUANINE NUCLEOTIDE EXCHANGE FACTOR"/>
    <property type="match status" value="1"/>
</dbReference>
<feature type="domain" description="Ras-GEF" evidence="7">
    <location>
        <begin position="1068"/>
        <end position="1330"/>
    </location>
</feature>
<feature type="compositionally biased region" description="Low complexity" evidence="5">
    <location>
        <begin position="33"/>
        <end position="46"/>
    </location>
</feature>
<dbReference type="Gene3D" id="2.30.30.40">
    <property type="entry name" value="SH3 Domains"/>
    <property type="match status" value="1"/>
</dbReference>
<dbReference type="PANTHER" id="PTHR23113:SF354">
    <property type="entry name" value="BUD SITE SELECTION PROTEIN 5"/>
    <property type="match status" value="1"/>
</dbReference>
<dbReference type="SMART" id="SM00147">
    <property type="entry name" value="RasGEF"/>
    <property type="match status" value="1"/>
</dbReference>
<protein>
    <submittedName>
        <fullName evidence="9">RasGEF domain-containing protein</fullName>
    </submittedName>
</protein>
<feature type="domain" description="N-terminal Ras-GEF" evidence="8">
    <location>
        <begin position="889"/>
        <end position="1009"/>
    </location>
</feature>
<dbReference type="PROSITE" id="PS50002">
    <property type="entry name" value="SH3"/>
    <property type="match status" value="1"/>
</dbReference>
<dbReference type="Gene3D" id="1.20.870.10">
    <property type="entry name" value="Son of sevenless (SoS) protein Chain: S domain 1"/>
    <property type="match status" value="1"/>
</dbReference>
<sequence length="1394" mass="150756">MVMLSDHSMRASLQVAPLKLHKSRSCDALASKQQLQHQQQQLQQQQDHPASSTKSSYTSKHMTPPATPNGSQEDLAAAAADQQMPPPVFHNFLRAFYPFHPSYAMTDSSVTLPLNEGDVILVHSIHTNGWADGTLLVSGARGWLPTNYCEAYDPDEMRNLLKALLNFWDLLRSTSVNDSEIFGNQEFMKGIIAGVRYLLERTHCLTRESAMITRNDSLRRARKTLLSELSALVKTAKRLQEAQKGVARPREDVNDIIDEMILKAFKIVTKGVRFFDILEDDRRQRAPAVTVMATVIEETYIPPTPPADHVEFADENNNNNNNNHSNNHRNHNRSKTGSPRKLTNGTPSRGTASRAGEMTTAATASATTTTAATSTTSTTTSRPPSSSSSSSTTNAPAGSRGLSTTVGSPSSPKSHRMSQNVKRLSANISHRVSLAGPSPLSRPHHLVSERLNKSHDTFLSHLGSFIGRLHLQSQSRPELAFAIKLSATSGGELLAVVDVVCGQSTNAEMLARARDMMFERIRELVRAAGQIIRHAVFQDADVIMPQDNSMLLMAATGCVKAAGECVAKTKWAIERVGDFECEFEAGDLGIDLAVLDIGGDGPEHHGRRPSVAPSVAETATTEATSVAAGREGEEEEGGEQGKGSTSARSAADSMQSAVVPPTPHSNHQHPPHHQQRPSIANDKPLPQLPPAVAAAAAAAAAASGSDAAQPASILHRGRPSSQNSSSSAHNSRPSSVNNDGVSSVASSVSSIRPTLPPLPKLSTSLLPGDEYSPIDNTNQDGGDFHGSHSNNNINSGNGSYHRADSIAVSSAGSSTTYLSRDSEASLVSQTSTRATTPDHALGLKLKPSMSELSNAGSANNSNGNNNDEVDDVESKMLEKTYAHELMFNKEGQVTGGSLPALVERLTTHESTPDATFVSTFYLTFRLFCSPLKLAETLIDRFHYVAEAPHMAGPVRLRVYNAFKGWLESHWRDETDREALALIEPFAQFELGAVLPSAGRRLLELAQRVSKDIALVPRLVSSMGKTNTSIAQYIPADTPHPPLAVTKGQINQLFAWRNGGSNPTVLDFEPLELARQLTIKQMNIFCSIMPEELLASQWMKKGGVDAPNVKAMSALSTDLSNLVAETILQYSEVKKRAAVIKQWIKVAHQCLELHNYDGLMAIICSLNSSTISRLRKTWDFVSVKRREMLRTLQAIVEPAQNNKVLRTRLHDHVPPCLPFLGMFLTDLTFVDIGNPPTKQIPTLSGGSGGGGGGGGGGDGSEENGGGLTVVNFDKHTRTAKIIGELQRFQIPYRLTEIPEMQDWMASQIVRVRESDQGQVSYYRKSLLLEPREMAAMRPTLESQTSSASTMTMATAMTPTTTTSSSTASSVTQRGGDLFGWMSRDRGASTPTPTPL</sequence>
<feature type="compositionally biased region" description="Low complexity" evidence="5">
    <location>
        <begin position="1357"/>
        <end position="1368"/>
    </location>
</feature>
<dbReference type="CDD" id="cd06224">
    <property type="entry name" value="REM"/>
    <property type="match status" value="1"/>
</dbReference>
<dbReference type="Proteomes" id="UP000092177">
    <property type="component" value="Chromosome 9"/>
</dbReference>
<evidence type="ECO:0000256" key="2">
    <source>
        <dbReference type="ARBA" id="ARBA00022658"/>
    </source>
</evidence>
<dbReference type="PROSITE" id="PS50009">
    <property type="entry name" value="RASGEF_CAT"/>
    <property type="match status" value="1"/>
</dbReference>
<dbReference type="InterPro" id="IPR036028">
    <property type="entry name" value="SH3-like_dom_sf"/>
</dbReference>
<dbReference type="PROSITE" id="PS50212">
    <property type="entry name" value="RASGEF_NTER"/>
    <property type="match status" value="1"/>
</dbReference>
<dbReference type="SUPFAM" id="SSF50044">
    <property type="entry name" value="SH3-domain"/>
    <property type="match status" value="1"/>
</dbReference>
<feature type="region of interest" description="Disordered" evidence="5">
    <location>
        <begin position="1237"/>
        <end position="1264"/>
    </location>
</feature>
<organism evidence="9 10">
    <name type="scientific">Colletotrichum higginsianum (strain IMI 349063)</name>
    <name type="common">Crucifer anthracnose fungus</name>
    <dbReference type="NCBI Taxonomy" id="759273"/>
    <lineage>
        <taxon>Eukaryota</taxon>
        <taxon>Fungi</taxon>
        <taxon>Dikarya</taxon>
        <taxon>Ascomycota</taxon>
        <taxon>Pezizomycotina</taxon>
        <taxon>Sordariomycetes</taxon>
        <taxon>Hypocreomycetidae</taxon>
        <taxon>Glomerellales</taxon>
        <taxon>Glomerellaceae</taxon>
        <taxon>Colletotrichum</taxon>
        <taxon>Colletotrichum destructivum species complex</taxon>
    </lineage>
</organism>
<evidence type="ECO:0000313" key="9">
    <source>
        <dbReference type="EMBL" id="OBR03377.1"/>
    </source>
</evidence>
<dbReference type="GO" id="GO:0005085">
    <property type="term" value="F:guanyl-nucleotide exchange factor activity"/>
    <property type="evidence" value="ECO:0007669"/>
    <property type="project" value="UniProtKB-KW"/>
</dbReference>
<dbReference type="KEGG" id="chig:CH63R_12504"/>
<reference evidence="10" key="1">
    <citation type="journal article" date="2017" name="BMC Genomics">
        <title>Gapless genome assembly of Colletotrichum higginsianum reveals chromosome structure and association of transposable elements with secondary metabolite gene clusters.</title>
        <authorList>
            <person name="Dallery J.-F."/>
            <person name="Lapalu N."/>
            <person name="Zampounis A."/>
            <person name="Pigne S."/>
            <person name="Luyten I."/>
            <person name="Amselem J."/>
            <person name="Wittenberg A.H.J."/>
            <person name="Zhou S."/>
            <person name="de Queiroz M.V."/>
            <person name="Robin G.P."/>
            <person name="Auger A."/>
            <person name="Hainaut M."/>
            <person name="Henrissat B."/>
            <person name="Kim K.-T."/>
            <person name="Lee Y.-H."/>
            <person name="Lespinet O."/>
            <person name="Schwartz D.C."/>
            <person name="Thon M.R."/>
            <person name="O'Connell R.J."/>
        </authorList>
    </citation>
    <scope>NUCLEOTIDE SEQUENCE [LARGE SCALE GENOMIC DNA]</scope>
    <source>
        <strain evidence="10">IMI 349063</strain>
    </source>
</reference>
<feature type="region of interest" description="Disordered" evidence="5">
    <location>
        <begin position="1357"/>
        <end position="1394"/>
    </location>
</feature>
<feature type="region of interest" description="Disordered" evidence="5">
    <location>
        <begin position="600"/>
        <end position="687"/>
    </location>
</feature>
<dbReference type="InterPro" id="IPR001452">
    <property type="entry name" value="SH3_domain"/>
</dbReference>
<dbReference type="EMBL" id="LTAN01000009">
    <property type="protein sequence ID" value="OBR03377.1"/>
    <property type="molecule type" value="Genomic_DNA"/>
</dbReference>
<feature type="compositionally biased region" description="Polar residues" evidence="5">
    <location>
        <begin position="401"/>
        <end position="421"/>
    </location>
</feature>
<feature type="compositionally biased region" description="Polar residues" evidence="5">
    <location>
        <begin position="644"/>
        <end position="656"/>
    </location>
</feature>
<dbReference type="CDD" id="cd00155">
    <property type="entry name" value="RasGEF"/>
    <property type="match status" value="1"/>
</dbReference>
<feature type="region of interest" description="Disordered" evidence="5">
    <location>
        <begin position="29"/>
        <end position="80"/>
    </location>
</feature>
<evidence type="ECO:0000259" key="7">
    <source>
        <dbReference type="PROSITE" id="PS50009"/>
    </source>
</evidence>
<dbReference type="SUPFAM" id="SSF48366">
    <property type="entry name" value="Ras GEF"/>
    <property type="match status" value="1"/>
</dbReference>
<gene>
    <name evidence="9" type="ORF">CH63R_12504</name>
</gene>
<dbReference type="GO" id="GO:0007265">
    <property type="term" value="P:Ras protein signal transduction"/>
    <property type="evidence" value="ECO:0007669"/>
    <property type="project" value="TreeGrafter"/>
</dbReference>
<feature type="compositionally biased region" description="Low complexity" evidence="5">
    <location>
        <begin position="720"/>
        <end position="750"/>
    </location>
</feature>
<feature type="region of interest" description="Disordered" evidence="5">
    <location>
        <begin position="707"/>
        <end position="798"/>
    </location>
</feature>
<evidence type="ECO:0000256" key="4">
    <source>
        <dbReference type="PROSITE-ProRule" id="PRU00192"/>
    </source>
</evidence>
<dbReference type="GO" id="GO:0005886">
    <property type="term" value="C:plasma membrane"/>
    <property type="evidence" value="ECO:0007669"/>
    <property type="project" value="TreeGrafter"/>
</dbReference>
<accession>A0A1B7XUD5</accession>
<feature type="compositionally biased region" description="Polar residues" evidence="5">
    <location>
        <begin position="47"/>
        <end position="61"/>
    </location>
</feature>
<dbReference type="InterPro" id="IPR036964">
    <property type="entry name" value="RASGEF_cat_dom_sf"/>
</dbReference>